<keyword evidence="1 2" id="KW-0597">Phosphoprotein</keyword>
<dbReference type="SMART" id="SM00448">
    <property type="entry name" value="REC"/>
    <property type="match status" value="1"/>
</dbReference>
<evidence type="ECO:0000313" key="5">
    <source>
        <dbReference type="EMBL" id="GGC61623.1"/>
    </source>
</evidence>
<dbReference type="PROSITE" id="PS50110">
    <property type="entry name" value="RESPONSE_REGULATORY"/>
    <property type="match status" value="1"/>
</dbReference>
<keyword evidence="6" id="KW-1185">Reference proteome</keyword>
<dbReference type="CDD" id="cd00156">
    <property type="entry name" value="REC"/>
    <property type="match status" value="1"/>
</dbReference>
<dbReference type="Pfam" id="PF00072">
    <property type="entry name" value="Response_reg"/>
    <property type="match status" value="1"/>
</dbReference>
<dbReference type="InterPro" id="IPR001789">
    <property type="entry name" value="Sig_transdc_resp-reg_receiver"/>
</dbReference>
<proteinExistence type="predicted"/>
<dbReference type="RefSeq" id="WP_188564465.1">
    <property type="nucleotide sequence ID" value="NZ_BMED01000001.1"/>
</dbReference>
<evidence type="ECO:0000256" key="2">
    <source>
        <dbReference type="PROSITE-ProRule" id="PRU00169"/>
    </source>
</evidence>
<dbReference type="PANTHER" id="PTHR44591">
    <property type="entry name" value="STRESS RESPONSE REGULATOR PROTEIN 1"/>
    <property type="match status" value="1"/>
</dbReference>
<dbReference type="GO" id="GO:0000160">
    <property type="term" value="P:phosphorelay signal transduction system"/>
    <property type="evidence" value="ECO:0007669"/>
    <property type="project" value="InterPro"/>
</dbReference>
<protein>
    <recommendedName>
        <fullName evidence="4">Response regulatory domain-containing protein</fullName>
    </recommendedName>
</protein>
<dbReference type="EMBL" id="BMED01000001">
    <property type="protein sequence ID" value="GGC61623.1"/>
    <property type="molecule type" value="Genomic_DNA"/>
</dbReference>
<gene>
    <name evidence="5" type="ORF">GCM10011396_05740</name>
</gene>
<feature type="domain" description="Response regulatory" evidence="4">
    <location>
        <begin position="84"/>
        <end position="199"/>
    </location>
</feature>
<keyword evidence="3" id="KW-0472">Membrane</keyword>
<evidence type="ECO:0000256" key="3">
    <source>
        <dbReference type="SAM" id="Phobius"/>
    </source>
</evidence>
<reference evidence="5" key="2">
    <citation type="submission" date="2020-09" db="EMBL/GenBank/DDBJ databases">
        <authorList>
            <person name="Sun Q."/>
            <person name="Zhou Y."/>
        </authorList>
    </citation>
    <scope>NUCLEOTIDE SEQUENCE</scope>
    <source>
        <strain evidence="5">CGMCC 1.10998</strain>
    </source>
</reference>
<evidence type="ECO:0000259" key="4">
    <source>
        <dbReference type="PROSITE" id="PS50110"/>
    </source>
</evidence>
<feature type="transmembrane region" description="Helical" evidence="3">
    <location>
        <begin position="20"/>
        <end position="41"/>
    </location>
</feature>
<keyword evidence="3" id="KW-1133">Transmembrane helix</keyword>
<dbReference type="AlphaFoldDB" id="A0A916U766"/>
<name>A0A916U766_9BURK</name>
<dbReference type="PANTHER" id="PTHR44591:SF3">
    <property type="entry name" value="RESPONSE REGULATORY DOMAIN-CONTAINING PROTEIN"/>
    <property type="match status" value="1"/>
</dbReference>
<accession>A0A916U766</accession>
<comment type="caution">
    <text evidence="5">The sequence shown here is derived from an EMBL/GenBank/DDBJ whole genome shotgun (WGS) entry which is preliminary data.</text>
</comment>
<evidence type="ECO:0000256" key="1">
    <source>
        <dbReference type="ARBA" id="ARBA00022553"/>
    </source>
</evidence>
<dbReference type="InterPro" id="IPR011006">
    <property type="entry name" value="CheY-like_superfamily"/>
</dbReference>
<dbReference type="SUPFAM" id="SSF52172">
    <property type="entry name" value="CheY-like"/>
    <property type="match status" value="1"/>
</dbReference>
<reference evidence="5" key="1">
    <citation type="journal article" date="2014" name="Int. J. Syst. Evol. Microbiol.">
        <title>Complete genome sequence of Corynebacterium casei LMG S-19264T (=DSM 44701T), isolated from a smear-ripened cheese.</title>
        <authorList>
            <consortium name="US DOE Joint Genome Institute (JGI-PGF)"/>
            <person name="Walter F."/>
            <person name="Albersmeier A."/>
            <person name="Kalinowski J."/>
            <person name="Ruckert C."/>
        </authorList>
    </citation>
    <scope>NUCLEOTIDE SEQUENCE</scope>
    <source>
        <strain evidence="5">CGMCC 1.10998</strain>
    </source>
</reference>
<evidence type="ECO:0000313" key="6">
    <source>
        <dbReference type="Proteomes" id="UP000637423"/>
    </source>
</evidence>
<sequence length="218" mass="23705">MNSILSPFSNISSHVQDMLTMYLVPIGIAIVIAVVIILFGLGRGKSGNNAEVTPLDLGQDRSPAPETLAQEQAAEEPAEAGKLAILIVDDSAVARAKLGKLFQSSGYHVVVANDGLQALEKLSATFFSVLITDLEMPNMNGLELIASIQGSLETEDLPIIAITGHDELQARVHEYQGLYGIFKKPWNDRELLKRVEALAQLRRSPEQAPRRRKSDAHA</sequence>
<dbReference type="InterPro" id="IPR050595">
    <property type="entry name" value="Bact_response_regulator"/>
</dbReference>
<keyword evidence="3" id="KW-0812">Transmembrane</keyword>
<dbReference type="Gene3D" id="3.40.50.2300">
    <property type="match status" value="1"/>
</dbReference>
<organism evidence="5 6">
    <name type="scientific">Undibacterium terreum</name>
    <dbReference type="NCBI Taxonomy" id="1224302"/>
    <lineage>
        <taxon>Bacteria</taxon>
        <taxon>Pseudomonadati</taxon>
        <taxon>Pseudomonadota</taxon>
        <taxon>Betaproteobacteria</taxon>
        <taxon>Burkholderiales</taxon>
        <taxon>Oxalobacteraceae</taxon>
        <taxon>Undibacterium</taxon>
    </lineage>
</organism>
<feature type="modified residue" description="4-aspartylphosphate" evidence="2">
    <location>
        <position position="133"/>
    </location>
</feature>
<dbReference type="Proteomes" id="UP000637423">
    <property type="component" value="Unassembled WGS sequence"/>
</dbReference>